<reference evidence="2" key="1">
    <citation type="submission" date="2019-03" db="EMBL/GenBank/DDBJ databases">
        <title>Single cell metagenomics reveals metabolic interactions within the superorganism composed of flagellate Streblomastix strix and complex community of Bacteroidetes bacteria on its surface.</title>
        <authorList>
            <person name="Treitli S.C."/>
            <person name="Kolisko M."/>
            <person name="Husnik F."/>
            <person name="Keeling P."/>
            <person name="Hampl V."/>
        </authorList>
    </citation>
    <scope>NUCLEOTIDE SEQUENCE</scope>
    <source>
        <strain evidence="2">STM</strain>
    </source>
</reference>
<organism evidence="2">
    <name type="scientific">termite gut metagenome</name>
    <dbReference type="NCBI Taxonomy" id="433724"/>
    <lineage>
        <taxon>unclassified sequences</taxon>
        <taxon>metagenomes</taxon>
        <taxon>organismal metagenomes</taxon>
    </lineage>
</organism>
<evidence type="ECO:0000313" key="2">
    <source>
        <dbReference type="EMBL" id="KAA6339266.1"/>
    </source>
</evidence>
<keyword evidence="2" id="KW-0547">Nucleotide-binding</keyword>
<accession>A0A5J4RZA6</accession>
<protein>
    <submittedName>
        <fullName evidence="2">ATP-dependent RecD-like DNA helicase</fullName>
        <ecNumber evidence="2">3.6.4.12</ecNumber>
    </submittedName>
</protein>
<keyword evidence="2" id="KW-0378">Hydrolase</keyword>
<comment type="caution">
    <text evidence="2">The sequence shown here is derived from an EMBL/GenBank/DDBJ whole genome shotgun (WGS) entry which is preliminary data.</text>
</comment>
<dbReference type="InterPro" id="IPR027785">
    <property type="entry name" value="UvrD-like_helicase_C"/>
</dbReference>
<dbReference type="Pfam" id="PF13538">
    <property type="entry name" value="UvrD_C_2"/>
    <property type="match status" value="1"/>
</dbReference>
<dbReference type="EMBL" id="SNRY01000550">
    <property type="protein sequence ID" value="KAA6339266.1"/>
    <property type="molecule type" value="Genomic_DNA"/>
</dbReference>
<keyword evidence="2" id="KW-0347">Helicase</keyword>
<dbReference type="InterPro" id="IPR027417">
    <property type="entry name" value="P-loop_NTPase"/>
</dbReference>
<gene>
    <name evidence="2" type="ORF">EZS27_012784</name>
</gene>
<proteinExistence type="predicted"/>
<dbReference type="GO" id="GO:0016787">
    <property type="term" value="F:hydrolase activity"/>
    <property type="evidence" value="ECO:0007669"/>
    <property type="project" value="UniProtKB-KW"/>
</dbReference>
<dbReference type="EC" id="3.6.4.12" evidence="2"/>
<dbReference type="GO" id="GO:0003678">
    <property type="term" value="F:DNA helicase activity"/>
    <property type="evidence" value="ECO:0007669"/>
    <property type="project" value="UniProtKB-EC"/>
</dbReference>
<name>A0A5J4RZA6_9ZZZZ</name>
<dbReference type="Gene3D" id="3.40.50.300">
    <property type="entry name" value="P-loop containing nucleotide triphosphate hydrolases"/>
    <property type="match status" value="2"/>
</dbReference>
<dbReference type="SUPFAM" id="SSF52540">
    <property type="entry name" value="P-loop containing nucleoside triphosphate hydrolases"/>
    <property type="match status" value="1"/>
</dbReference>
<keyword evidence="2" id="KW-0067">ATP-binding</keyword>
<feature type="domain" description="UvrD-like helicase C-terminal" evidence="1">
    <location>
        <begin position="561"/>
        <end position="612"/>
    </location>
</feature>
<sequence length="685" mass="79580">MNIIADESKLRSDAGASLLINKIKELNLDTDAILYYNFPFYKGETKNDLIQAHVLFISKLFGVIAFRCITDIRDFTSKEKIEIDSLDSHIFAKINKCESLRLGRRELKISITPIIFSNEDKIINEIQIIDSNNIKSHIEKNKKTVLNNEEYRDLIATIEGTSRLRQKKERNIDFNSTLLTKGRALSLIQEEQTVFDLEQKRAALNIIDSPQRIRGLAGSGKTIILTMKAALFHLQNPDSMILYTYFTKALYGQIKYLIEKYYRDFSDNMEPDWSKIEILHGWGGVSLKGVYYQTCMDNNITPISFNEAMFKNSKDPFDYICMELIKKNLNLRYDLTLIDEGQDFPKHFYQLSYKITKNRRLVWAYDDFQNIFDVEIQDEKDTFGKDSSEKPIVDFSTKENQLQDIVLHKCYRNPRNALIAAFSLGLGIYNDPVLQRLENNQHWQDLGFLVETGDSSENSQMIICRPEENSPINTNKDTKPSISIQKFYKFNDECDFIVNCIVNDIKDERLRPDDICVISLDQKNMKQYFVRIQYLLERRGLNVFNLLNVSNSNTYFSIENHITLSSINKAKGNEVGMVYITGVDSIFTNKNYIINRNKLFTAITRTKGWVMLTGMGDEMNSCINELQKLKDNDYKFVFTQPNKENTKTILRRMSEQQSLLNQIESLIEKTGLPFEEVIKLLNRSK</sequence>
<dbReference type="AlphaFoldDB" id="A0A5J4RZA6"/>
<evidence type="ECO:0000259" key="1">
    <source>
        <dbReference type="Pfam" id="PF13538"/>
    </source>
</evidence>